<protein>
    <submittedName>
        <fullName evidence="1">Uncharacterized protein</fullName>
    </submittedName>
</protein>
<proteinExistence type="predicted"/>
<organism evidence="1 2">
    <name type="scientific">Eumeta variegata</name>
    <name type="common">Bagworm moth</name>
    <name type="synonym">Eumeta japonica</name>
    <dbReference type="NCBI Taxonomy" id="151549"/>
    <lineage>
        <taxon>Eukaryota</taxon>
        <taxon>Metazoa</taxon>
        <taxon>Ecdysozoa</taxon>
        <taxon>Arthropoda</taxon>
        <taxon>Hexapoda</taxon>
        <taxon>Insecta</taxon>
        <taxon>Pterygota</taxon>
        <taxon>Neoptera</taxon>
        <taxon>Endopterygota</taxon>
        <taxon>Lepidoptera</taxon>
        <taxon>Glossata</taxon>
        <taxon>Ditrysia</taxon>
        <taxon>Tineoidea</taxon>
        <taxon>Psychidae</taxon>
        <taxon>Oiketicinae</taxon>
        <taxon>Eumeta</taxon>
    </lineage>
</organism>
<keyword evidence="2" id="KW-1185">Reference proteome</keyword>
<name>A0A4C1U2R0_EUMVA</name>
<accession>A0A4C1U2R0</accession>
<dbReference type="Proteomes" id="UP000299102">
    <property type="component" value="Unassembled WGS sequence"/>
</dbReference>
<reference evidence="1 2" key="1">
    <citation type="journal article" date="2019" name="Commun. Biol.">
        <title>The bagworm genome reveals a unique fibroin gene that provides high tensile strength.</title>
        <authorList>
            <person name="Kono N."/>
            <person name="Nakamura H."/>
            <person name="Ohtoshi R."/>
            <person name="Tomita M."/>
            <person name="Numata K."/>
            <person name="Arakawa K."/>
        </authorList>
    </citation>
    <scope>NUCLEOTIDE SEQUENCE [LARGE SCALE GENOMIC DNA]</scope>
</reference>
<sequence>MVECEEQDLFPIKIATSEYRYCSCGRRPRPPPAARRPPPALILLTFAAAGSSGARPSVGALYKLNCTQLSPLASRL</sequence>
<gene>
    <name evidence="1" type="ORF">EVAR_16517_1</name>
</gene>
<evidence type="ECO:0000313" key="1">
    <source>
        <dbReference type="EMBL" id="GBP20645.1"/>
    </source>
</evidence>
<dbReference type="AlphaFoldDB" id="A0A4C1U2R0"/>
<comment type="caution">
    <text evidence="1">The sequence shown here is derived from an EMBL/GenBank/DDBJ whole genome shotgun (WGS) entry which is preliminary data.</text>
</comment>
<evidence type="ECO:0000313" key="2">
    <source>
        <dbReference type="Proteomes" id="UP000299102"/>
    </source>
</evidence>
<dbReference type="EMBL" id="BGZK01000121">
    <property type="protein sequence ID" value="GBP20645.1"/>
    <property type="molecule type" value="Genomic_DNA"/>
</dbReference>